<evidence type="ECO:0000256" key="5">
    <source>
        <dbReference type="ARBA" id="ARBA00023136"/>
    </source>
</evidence>
<dbReference type="RefSeq" id="WP_236291833.1">
    <property type="nucleotide sequence ID" value="NZ_CAKMMW010000024.1"/>
</dbReference>
<keyword evidence="4 6" id="KW-1133">Transmembrane helix</keyword>
<evidence type="ECO:0000313" key="8">
    <source>
        <dbReference type="EMBL" id="CAH1224587.1"/>
    </source>
</evidence>
<dbReference type="InterPro" id="IPR013525">
    <property type="entry name" value="ABC2_TM"/>
</dbReference>
<evidence type="ECO:0000259" key="7">
    <source>
        <dbReference type="Pfam" id="PF12698"/>
    </source>
</evidence>
<evidence type="ECO:0000313" key="9">
    <source>
        <dbReference type="Proteomes" id="UP000838821"/>
    </source>
</evidence>
<dbReference type="PANTHER" id="PTHR30294:SF29">
    <property type="entry name" value="MULTIDRUG ABC TRANSPORTER PERMEASE YBHS-RELATED"/>
    <property type="match status" value="1"/>
</dbReference>
<evidence type="ECO:0000256" key="3">
    <source>
        <dbReference type="ARBA" id="ARBA00022692"/>
    </source>
</evidence>
<dbReference type="Proteomes" id="UP000838821">
    <property type="component" value="Unassembled WGS sequence"/>
</dbReference>
<evidence type="ECO:0000256" key="1">
    <source>
        <dbReference type="ARBA" id="ARBA00004651"/>
    </source>
</evidence>
<dbReference type="EMBL" id="CAKMMW010000024">
    <property type="protein sequence ID" value="CAH1224587.1"/>
    <property type="molecule type" value="Genomic_DNA"/>
</dbReference>
<feature type="transmembrane region" description="Helical" evidence="6">
    <location>
        <begin position="196"/>
        <end position="217"/>
    </location>
</feature>
<keyword evidence="2" id="KW-1003">Cell membrane</keyword>
<feature type="transmembrane region" description="Helical" evidence="6">
    <location>
        <begin position="246"/>
        <end position="270"/>
    </location>
</feature>
<feature type="transmembrane region" description="Helical" evidence="6">
    <location>
        <begin position="20"/>
        <end position="42"/>
    </location>
</feature>
<comment type="subcellular location">
    <subcellularLocation>
        <location evidence="1">Cell membrane</location>
        <topology evidence="1">Multi-pass membrane protein</topology>
    </subcellularLocation>
</comment>
<accession>A0ABM9CUG7</accession>
<feature type="transmembrane region" description="Helical" evidence="6">
    <location>
        <begin position="325"/>
        <end position="344"/>
    </location>
</feature>
<dbReference type="Pfam" id="PF12698">
    <property type="entry name" value="ABC2_membrane_3"/>
    <property type="match status" value="1"/>
</dbReference>
<feature type="domain" description="ABC-2 type transporter transmembrane" evidence="7">
    <location>
        <begin position="19"/>
        <end position="399"/>
    </location>
</feature>
<organism evidence="8 9">
    <name type="scientific">Paenibacillus allorhizoplanae</name>
    <dbReference type="NCBI Taxonomy" id="2905648"/>
    <lineage>
        <taxon>Bacteria</taxon>
        <taxon>Bacillati</taxon>
        <taxon>Bacillota</taxon>
        <taxon>Bacilli</taxon>
        <taxon>Bacillales</taxon>
        <taxon>Paenibacillaceae</taxon>
        <taxon>Paenibacillus</taxon>
    </lineage>
</organism>
<protein>
    <recommendedName>
        <fullName evidence="7">ABC-2 type transporter transmembrane domain-containing protein</fullName>
    </recommendedName>
</protein>
<keyword evidence="9" id="KW-1185">Reference proteome</keyword>
<keyword evidence="5 6" id="KW-0472">Membrane</keyword>
<evidence type="ECO:0000256" key="6">
    <source>
        <dbReference type="SAM" id="Phobius"/>
    </source>
</evidence>
<feature type="transmembrane region" description="Helical" evidence="6">
    <location>
        <begin position="290"/>
        <end position="313"/>
    </location>
</feature>
<sequence length="426" mass="47210">MNSIWTVIKFTFLSRFRTKSFQVMSLILLILMSLLIHLPTIIKQFSSDEAMKIGVFGTQQAIVASKLEAFYTNQPNAEIQIVPLSDQGSVEANEAYGKQQIVDKKIKGYLEFTDGKQGGFPKLRYKSTGTLDSSPKGKLQTALQLIKTDMVLQGAGLPDTLKTDIQTPVSLETVQISTTDQAVTGKTESQMRLSYILVYILLFMLYMGAIGFGNLVATEITAEKSTRVMELLITSVSPLKQMFGKIIGICLLALSQIAVLIAVSVLNIQFSDASAIKDLNISWSDLEISLIVYFLIFYLLGFFIYATIFAAIGSLVSRTEDVGPAIMPVTYIIVAAFMIAIFGLNYPNAPFVVTMSFVPFFSPMIMFLRIGMSSPPFWQVALSIIIQLLSIGAMAWLAAKIYRTGVLMYGKRPTLKELRKAMRAYR</sequence>
<dbReference type="PANTHER" id="PTHR30294">
    <property type="entry name" value="MEMBRANE COMPONENT OF ABC TRANSPORTER YHHJ-RELATED"/>
    <property type="match status" value="1"/>
</dbReference>
<evidence type="ECO:0000256" key="2">
    <source>
        <dbReference type="ARBA" id="ARBA00022475"/>
    </source>
</evidence>
<dbReference type="InterPro" id="IPR051449">
    <property type="entry name" value="ABC-2_transporter_component"/>
</dbReference>
<feature type="transmembrane region" description="Helical" evidence="6">
    <location>
        <begin position="377"/>
        <end position="399"/>
    </location>
</feature>
<gene>
    <name evidence="8" type="primary">yhaP</name>
    <name evidence="8" type="ORF">PAECIP111891_05698</name>
</gene>
<name>A0ABM9CUG7_9BACL</name>
<reference evidence="8" key="1">
    <citation type="submission" date="2022-01" db="EMBL/GenBank/DDBJ databases">
        <authorList>
            <person name="Criscuolo A."/>
        </authorList>
    </citation>
    <scope>NUCLEOTIDE SEQUENCE</scope>
    <source>
        <strain evidence="8">CIP111891</strain>
    </source>
</reference>
<feature type="transmembrane region" description="Helical" evidence="6">
    <location>
        <begin position="351"/>
        <end position="371"/>
    </location>
</feature>
<comment type="caution">
    <text evidence="8">The sequence shown here is derived from an EMBL/GenBank/DDBJ whole genome shotgun (WGS) entry which is preliminary data.</text>
</comment>
<keyword evidence="3 6" id="KW-0812">Transmembrane</keyword>
<proteinExistence type="predicted"/>
<evidence type="ECO:0000256" key="4">
    <source>
        <dbReference type="ARBA" id="ARBA00022989"/>
    </source>
</evidence>